<evidence type="ECO:0000256" key="8">
    <source>
        <dbReference type="SAM" id="Phobius"/>
    </source>
</evidence>
<comment type="similarity">
    <text evidence="2">Belongs to the prominin family.</text>
</comment>
<evidence type="ECO:0000313" key="9">
    <source>
        <dbReference type="EMBL" id="NXU39435.1"/>
    </source>
</evidence>
<dbReference type="AlphaFoldDB" id="A0A7L3KCZ0"/>
<dbReference type="GO" id="GO:0015485">
    <property type="term" value="F:cholesterol binding"/>
    <property type="evidence" value="ECO:0007669"/>
    <property type="project" value="TreeGrafter"/>
</dbReference>
<sequence>PLGLKEDVVPTQRSCLSDAGGNFFMAGVGFSFIFSWLLMLLVMIIFVLGGNIYMFFCESWHNQQLFQLLDTPGVIPNFNLSELLGLKDGTTNVSEIYRQCQQDASLWQTLHLDETVSLDELLNISQYTGNISSAFEKINITLSPISLLRQSQKELLLNASQAAQPPNFNLTLEQLDQNLTQRSLLDLAAELEQLAEKVDTDVKKELEDHAHELRQLDKEMQANFSGPLQSLKENIHSVQSGAAQLEGQTTSALENVSKTQEFLEREMPNIIKNETWAFLEQLLDSFETYISWAKSRVTEDVARCKPVAQSLDNVEVIGCDYIMDSVNAFWFSLGWCTVFLLPSIILAVRLAKFYRRMDIADVYRAPTFNTYKIPRPSTRH</sequence>
<name>A0A7L3KCZ0_9PASS</name>
<evidence type="ECO:0000256" key="1">
    <source>
        <dbReference type="ARBA" id="ARBA00004475"/>
    </source>
</evidence>
<evidence type="ECO:0000256" key="3">
    <source>
        <dbReference type="ARBA" id="ARBA00022692"/>
    </source>
</evidence>
<reference evidence="9 10" key="1">
    <citation type="submission" date="2019-09" db="EMBL/GenBank/DDBJ databases">
        <title>Bird 10,000 Genomes (B10K) Project - Family phase.</title>
        <authorList>
            <person name="Zhang G."/>
        </authorList>
    </citation>
    <scope>NUCLEOTIDE SEQUENCE [LARGE SCALE GENOMIC DNA]</scope>
    <source>
        <strain evidence="9">B10K-DU-030-03</strain>
    </source>
</reference>
<comment type="subcellular location">
    <subcellularLocation>
        <location evidence="1">Cell projection</location>
        <location evidence="1">Microvillus membrane</location>
        <topology evidence="1">Multi-pass membrane protein</topology>
    </subcellularLocation>
</comment>
<gene>
    <name evidence="9" type="primary">Prom1a_0</name>
    <name evidence="9" type="ORF">DRYBRU_R01548</name>
</gene>
<dbReference type="GO" id="GO:0071914">
    <property type="term" value="C:prominosome"/>
    <property type="evidence" value="ECO:0007669"/>
    <property type="project" value="TreeGrafter"/>
</dbReference>
<evidence type="ECO:0000256" key="2">
    <source>
        <dbReference type="ARBA" id="ARBA00006058"/>
    </source>
</evidence>
<keyword evidence="7" id="KW-0175">Coiled coil</keyword>
<dbReference type="OrthoDB" id="6229420at2759"/>
<keyword evidence="3 8" id="KW-0812">Transmembrane</keyword>
<dbReference type="GO" id="GO:0016324">
    <property type="term" value="C:apical plasma membrane"/>
    <property type="evidence" value="ECO:0007669"/>
    <property type="project" value="TreeGrafter"/>
</dbReference>
<evidence type="ECO:0000313" key="10">
    <source>
        <dbReference type="Proteomes" id="UP000525319"/>
    </source>
</evidence>
<dbReference type="GO" id="GO:0009986">
    <property type="term" value="C:cell surface"/>
    <property type="evidence" value="ECO:0007669"/>
    <property type="project" value="TreeGrafter"/>
</dbReference>
<organism evidence="9 10">
    <name type="scientific">Drymodes brunneopygia</name>
    <dbReference type="NCBI Taxonomy" id="626378"/>
    <lineage>
        <taxon>Eukaryota</taxon>
        <taxon>Metazoa</taxon>
        <taxon>Chordata</taxon>
        <taxon>Craniata</taxon>
        <taxon>Vertebrata</taxon>
        <taxon>Euteleostomi</taxon>
        <taxon>Archelosauria</taxon>
        <taxon>Archosauria</taxon>
        <taxon>Dinosauria</taxon>
        <taxon>Saurischia</taxon>
        <taxon>Theropoda</taxon>
        <taxon>Coelurosauria</taxon>
        <taxon>Aves</taxon>
        <taxon>Neognathae</taxon>
        <taxon>Neoaves</taxon>
        <taxon>Telluraves</taxon>
        <taxon>Australaves</taxon>
        <taxon>Passeriformes</taxon>
        <taxon>Petroicidae</taxon>
        <taxon>Drymodes</taxon>
    </lineage>
</organism>
<feature type="transmembrane region" description="Helical" evidence="8">
    <location>
        <begin position="23"/>
        <end position="56"/>
    </location>
</feature>
<keyword evidence="10" id="KW-1185">Reference proteome</keyword>
<accession>A0A7L3KCZ0</accession>
<evidence type="ECO:0000256" key="4">
    <source>
        <dbReference type="ARBA" id="ARBA00022989"/>
    </source>
</evidence>
<feature type="transmembrane region" description="Helical" evidence="8">
    <location>
        <begin position="328"/>
        <end position="348"/>
    </location>
</feature>
<keyword evidence="6" id="KW-0325">Glycoprotein</keyword>
<evidence type="ECO:0000256" key="5">
    <source>
        <dbReference type="ARBA" id="ARBA00023136"/>
    </source>
</evidence>
<dbReference type="PANTHER" id="PTHR22730">
    <property type="entry name" value="PROMININ PROM PROTEIN"/>
    <property type="match status" value="1"/>
</dbReference>
<proteinExistence type="inferred from homology"/>
<evidence type="ECO:0000256" key="6">
    <source>
        <dbReference type="ARBA" id="ARBA00023180"/>
    </source>
</evidence>
<dbReference type="Proteomes" id="UP000525319">
    <property type="component" value="Unassembled WGS sequence"/>
</dbReference>
<dbReference type="GO" id="GO:0031528">
    <property type="term" value="C:microvillus membrane"/>
    <property type="evidence" value="ECO:0007669"/>
    <property type="project" value="UniProtKB-SubCell"/>
</dbReference>
<evidence type="ECO:0000256" key="7">
    <source>
        <dbReference type="SAM" id="Coils"/>
    </source>
</evidence>
<dbReference type="GO" id="GO:0005929">
    <property type="term" value="C:cilium"/>
    <property type="evidence" value="ECO:0007669"/>
    <property type="project" value="TreeGrafter"/>
</dbReference>
<comment type="caution">
    <text evidence="9">The sequence shown here is derived from an EMBL/GenBank/DDBJ whole genome shotgun (WGS) entry which is preliminary data.</text>
</comment>
<feature type="non-terminal residue" evidence="9">
    <location>
        <position position="380"/>
    </location>
</feature>
<feature type="non-terminal residue" evidence="9">
    <location>
        <position position="1"/>
    </location>
</feature>
<protein>
    <submittedName>
        <fullName evidence="9">PRM1A protein</fullName>
    </submittedName>
</protein>
<keyword evidence="4 8" id="KW-1133">Transmembrane helix</keyword>
<dbReference type="PANTHER" id="PTHR22730:SF4">
    <property type="entry name" value="PROMININ-1-A-LIKE"/>
    <property type="match status" value="1"/>
</dbReference>
<feature type="coiled-coil region" evidence="7">
    <location>
        <begin position="188"/>
        <end position="248"/>
    </location>
</feature>
<dbReference type="Pfam" id="PF05478">
    <property type="entry name" value="Prominin"/>
    <property type="match status" value="1"/>
</dbReference>
<keyword evidence="5 8" id="KW-0472">Membrane</keyword>
<dbReference type="InterPro" id="IPR008795">
    <property type="entry name" value="Prominin"/>
</dbReference>
<dbReference type="EMBL" id="VZTZ01023305">
    <property type="protein sequence ID" value="NXU39435.1"/>
    <property type="molecule type" value="Genomic_DNA"/>
</dbReference>